<dbReference type="EMBL" id="GBXM01005135">
    <property type="protein sequence ID" value="JAI03443.1"/>
    <property type="molecule type" value="Transcribed_RNA"/>
</dbReference>
<reference evidence="2" key="2">
    <citation type="journal article" date="2015" name="Fish Shellfish Immunol.">
        <title>Early steps in the European eel (Anguilla anguilla)-Vibrio vulnificus interaction in the gills: Role of the RtxA13 toxin.</title>
        <authorList>
            <person name="Callol A."/>
            <person name="Pajuelo D."/>
            <person name="Ebbesson L."/>
            <person name="Teles M."/>
            <person name="MacKenzie S."/>
            <person name="Amaro C."/>
        </authorList>
    </citation>
    <scope>NUCLEOTIDE SEQUENCE</scope>
</reference>
<sequence length="45" mass="4939">MNMETAPQEAHNTSSDTAPAESLSWVSLIRSCGPRSWSFITEIEA</sequence>
<evidence type="ECO:0000256" key="1">
    <source>
        <dbReference type="SAM" id="MobiDB-lite"/>
    </source>
</evidence>
<protein>
    <submittedName>
        <fullName evidence="2">Uncharacterized protein</fullName>
    </submittedName>
</protein>
<evidence type="ECO:0000313" key="2">
    <source>
        <dbReference type="EMBL" id="JAI03443.1"/>
    </source>
</evidence>
<proteinExistence type="predicted"/>
<feature type="region of interest" description="Disordered" evidence="1">
    <location>
        <begin position="1"/>
        <end position="21"/>
    </location>
</feature>
<name>A0A0E9XL35_ANGAN</name>
<reference evidence="2" key="1">
    <citation type="submission" date="2014-11" db="EMBL/GenBank/DDBJ databases">
        <authorList>
            <person name="Amaro Gonzalez C."/>
        </authorList>
    </citation>
    <scope>NUCLEOTIDE SEQUENCE</scope>
</reference>
<accession>A0A0E9XL35</accession>
<dbReference type="AlphaFoldDB" id="A0A0E9XL35"/>
<organism evidence="2">
    <name type="scientific">Anguilla anguilla</name>
    <name type="common">European freshwater eel</name>
    <name type="synonym">Muraena anguilla</name>
    <dbReference type="NCBI Taxonomy" id="7936"/>
    <lineage>
        <taxon>Eukaryota</taxon>
        <taxon>Metazoa</taxon>
        <taxon>Chordata</taxon>
        <taxon>Craniata</taxon>
        <taxon>Vertebrata</taxon>
        <taxon>Euteleostomi</taxon>
        <taxon>Actinopterygii</taxon>
        <taxon>Neopterygii</taxon>
        <taxon>Teleostei</taxon>
        <taxon>Anguilliformes</taxon>
        <taxon>Anguillidae</taxon>
        <taxon>Anguilla</taxon>
    </lineage>
</organism>